<gene>
    <name evidence="1" type="ORF">PAM7066_03014</name>
</gene>
<sequence length="101" mass="10728">MVIEMEPLDAEVLALLRAPMRMPQGMAFQPISAEAALDDSAGFRLVGSLVLADAASSEAAAQWLWDRVEDAAPLIIKVGGTKARVGEPAALAWLIDRARSV</sequence>
<dbReference type="AlphaFoldDB" id="A0A1Y5THZ6"/>
<evidence type="ECO:0000313" key="2">
    <source>
        <dbReference type="Proteomes" id="UP000193870"/>
    </source>
</evidence>
<evidence type="ECO:0000313" key="1">
    <source>
        <dbReference type="EMBL" id="SLN60746.1"/>
    </source>
</evidence>
<accession>A0A1Y5THZ6</accession>
<keyword evidence="2" id="KW-1185">Reference proteome</keyword>
<organism evidence="1 2">
    <name type="scientific">Palleronia marisminoris</name>
    <dbReference type="NCBI Taxonomy" id="315423"/>
    <lineage>
        <taxon>Bacteria</taxon>
        <taxon>Pseudomonadati</taxon>
        <taxon>Pseudomonadota</taxon>
        <taxon>Alphaproteobacteria</taxon>
        <taxon>Rhodobacterales</taxon>
        <taxon>Roseobacteraceae</taxon>
        <taxon>Palleronia</taxon>
    </lineage>
</organism>
<dbReference type="STRING" id="315423.SAMN04488020_11064"/>
<reference evidence="1 2" key="1">
    <citation type="submission" date="2017-03" db="EMBL/GenBank/DDBJ databases">
        <authorList>
            <person name="Afonso C.L."/>
            <person name="Miller P.J."/>
            <person name="Scott M.A."/>
            <person name="Spackman E."/>
            <person name="Goraichik I."/>
            <person name="Dimitrov K.M."/>
            <person name="Suarez D.L."/>
            <person name="Swayne D.E."/>
        </authorList>
    </citation>
    <scope>NUCLEOTIDE SEQUENCE [LARGE SCALE GENOMIC DNA]</scope>
    <source>
        <strain evidence="1 2">CECT 7066</strain>
    </source>
</reference>
<dbReference type="OrthoDB" id="7868854at2"/>
<name>A0A1Y5THZ6_9RHOB</name>
<protein>
    <submittedName>
        <fullName evidence="1">Uncharacterized protein</fullName>
    </submittedName>
</protein>
<proteinExistence type="predicted"/>
<dbReference type="EMBL" id="FWFV01000009">
    <property type="protein sequence ID" value="SLN60746.1"/>
    <property type="molecule type" value="Genomic_DNA"/>
</dbReference>
<dbReference type="RefSeq" id="WP_085855008.1">
    <property type="nucleotide sequence ID" value="NZ_FOPF01000010.1"/>
</dbReference>
<dbReference type="Proteomes" id="UP000193870">
    <property type="component" value="Unassembled WGS sequence"/>
</dbReference>